<evidence type="ECO:0000256" key="2">
    <source>
        <dbReference type="ARBA" id="ARBA00008226"/>
    </source>
</evidence>
<dbReference type="PANTHER" id="PTHR42918:SF15">
    <property type="entry name" value="LYSINE--TRNA LIGASE, CHLOROPLASTIC_MITOCHONDRIAL"/>
    <property type="match status" value="1"/>
</dbReference>
<dbReference type="CDD" id="cd04322">
    <property type="entry name" value="LysRS_N"/>
    <property type="match status" value="1"/>
</dbReference>
<keyword evidence="9 13" id="KW-0460">Magnesium</keyword>
<keyword evidence="6 13" id="KW-0479">Metal-binding</keyword>
<dbReference type="CDD" id="cd00775">
    <property type="entry name" value="LysRS_core"/>
    <property type="match status" value="1"/>
</dbReference>
<reference evidence="17" key="1">
    <citation type="submission" date="2020-01" db="EMBL/GenBank/DDBJ databases">
        <title>Caldichromatium gen. nov., sp. nov., a thermophilic purple sulfur bacterium member of the family Chromatiaceae isolated from Nakabusa hot spring, Japan.</title>
        <authorList>
            <person name="Saini M.K."/>
            <person name="Hanada S."/>
            <person name="Tank M."/>
        </authorList>
    </citation>
    <scope>NUCLEOTIDE SEQUENCE [LARGE SCALE GENOMIC DNA]</scope>
    <source>
        <strain evidence="17">No.7</strain>
    </source>
</reference>
<evidence type="ECO:0000256" key="4">
    <source>
        <dbReference type="ARBA" id="ARBA00022490"/>
    </source>
</evidence>
<dbReference type="InterPro" id="IPR045864">
    <property type="entry name" value="aa-tRNA-synth_II/BPL/LPL"/>
</dbReference>
<comment type="cofactor">
    <cofactor evidence="13 14">
        <name>Mg(2+)</name>
        <dbReference type="ChEBI" id="CHEBI:18420"/>
    </cofactor>
    <text evidence="13 14">Binds 3 Mg(2+) ions per subunit.</text>
</comment>
<evidence type="ECO:0000313" key="17">
    <source>
        <dbReference type="Proteomes" id="UP000502699"/>
    </source>
</evidence>
<organism evidence="16 17">
    <name type="scientific">Caldichromatium japonicum</name>
    <dbReference type="NCBI Taxonomy" id="2699430"/>
    <lineage>
        <taxon>Bacteria</taxon>
        <taxon>Pseudomonadati</taxon>
        <taxon>Pseudomonadota</taxon>
        <taxon>Gammaproteobacteria</taxon>
        <taxon>Chromatiales</taxon>
        <taxon>Chromatiaceae</taxon>
        <taxon>Caldichromatium</taxon>
    </lineage>
</organism>
<keyword evidence="7 13" id="KW-0547">Nucleotide-binding</keyword>
<dbReference type="Gene3D" id="2.40.50.140">
    <property type="entry name" value="Nucleic acid-binding proteins"/>
    <property type="match status" value="1"/>
</dbReference>
<keyword evidence="4 13" id="KW-0963">Cytoplasm</keyword>
<evidence type="ECO:0000256" key="7">
    <source>
        <dbReference type="ARBA" id="ARBA00022741"/>
    </source>
</evidence>
<name>A0A6G7VCD0_9GAMM</name>
<dbReference type="InterPro" id="IPR018149">
    <property type="entry name" value="Lys-tRNA-synth_II_C"/>
</dbReference>
<evidence type="ECO:0000256" key="3">
    <source>
        <dbReference type="ARBA" id="ARBA00011738"/>
    </source>
</evidence>
<dbReference type="InterPro" id="IPR004365">
    <property type="entry name" value="NA-bd_OB_tRNA"/>
</dbReference>
<evidence type="ECO:0000256" key="1">
    <source>
        <dbReference type="ARBA" id="ARBA00004496"/>
    </source>
</evidence>
<dbReference type="GO" id="GO:0006430">
    <property type="term" value="P:lysyl-tRNA aminoacylation"/>
    <property type="evidence" value="ECO:0007669"/>
    <property type="project" value="UniProtKB-UniRule"/>
</dbReference>
<keyword evidence="10 13" id="KW-0648">Protein biosynthesis</keyword>
<comment type="subunit">
    <text evidence="3 13">Homodimer.</text>
</comment>
<dbReference type="GO" id="GO:0000049">
    <property type="term" value="F:tRNA binding"/>
    <property type="evidence" value="ECO:0007669"/>
    <property type="project" value="TreeGrafter"/>
</dbReference>
<dbReference type="GO" id="GO:0042803">
    <property type="term" value="F:protein homodimerization activity"/>
    <property type="evidence" value="ECO:0007669"/>
    <property type="project" value="UniProtKB-ARBA"/>
</dbReference>
<dbReference type="FunFam" id="2.40.50.140:FF:000024">
    <property type="entry name" value="Lysine--tRNA ligase"/>
    <property type="match status" value="1"/>
</dbReference>
<dbReference type="GO" id="GO:0004824">
    <property type="term" value="F:lysine-tRNA ligase activity"/>
    <property type="evidence" value="ECO:0007669"/>
    <property type="project" value="UniProtKB-UniRule"/>
</dbReference>
<dbReference type="Pfam" id="PF00152">
    <property type="entry name" value="tRNA-synt_2"/>
    <property type="match status" value="1"/>
</dbReference>
<dbReference type="PROSITE" id="PS50862">
    <property type="entry name" value="AA_TRNA_LIGASE_II"/>
    <property type="match status" value="1"/>
</dbReference>
<dbReference type="InterPro" id="IPR044136">
    <property type="entry name" value="Lys-tRNA-ligase_II_N"/>
</dbReference>
<dbReference type="GO" id="GO:0000287">
    <property type="term" value="F:magnesium ion binding"/>
    <property type="evidence" value="ECO:0007669"/>
    <property type="project" value="UniProtKB-UniRule"/>
</dbReference>
<gene>
    <name evidence="13 16" type="primary">lysS</name>
    <name evidence="16" type="ORF">GWK36_05420</name>
</gene>
<dbReference type="NCBIfam" id="TIGR00499">
    <property type="entry name" value="lysS_bact"/>
    <property type="match status" value="1"/>
</dbReference>
<protein>
    <recommendedName>
        <fullName evidence="13">Lysine--tRNA ligase</fullName>
        <ecNumber evidence="13">6.1.1.6</ecNumber>
    </recommendedName>
    <alternativeName>
        <fullName evidence="13">Lysyl-tRNA synthetase</fullName>
        <shortName evidence="13">LysRS</shortName>
    </alternativeName>
</protein>
<evidence type="ECO:0000256" key="6">
    <source>
        <dbReference type="ARBA" id="ARBA00022723"/>
    </source>
</evidence>
<evidence type="ECO:0000256" key="8">
    <source>
        <dbReference type="ARBA" id="ARBA00022840"/>
    </source>
</evidence>
<dbReference type="Proteomes" id="UP000502699">
    <property type="component" value="Chromosome"/>
</dbReference>
<feature type="domain" description="Aminoacyl-transfer RNA synthetases class-II family profile" evidence="15">
    <location>
        <begin position="187"/>
        <end position="506"/>
    </location>
</feature>
<evidence type="ECO:0000256" key="11">
    <source>
        <dbReference type="ARBA" id="ARBA00023146"/>
    </source>
</evidence>
<feature type="binding site" evidence="13">
    <location>
        <position position="425"/>
    </location>
    <ligand>
        <name>Mg(2+)</name>
        <dbReference type="ChEBI" id="CHEBI:18420"/>
        <label>1</label>
    </ligand>
</feature>
<dbReference type="EC" id="6.1.1.6" evidence="13"/>
<dbReference type="InterPro" id="IPR004364">
    <property type="entry name" value="Aa-tRNA-synt_II"/>
</dbReference>
<evidence type="ECO:0000259" key="15">
    <source>
        <dbReference type="PROSITE" id="PS50862"/>
    </source>
</evidence>
<proteinExistence type="inferred from homology"/>
<comment type="catalytic activity">
    <reaction evidence="12 13 14">
        <text>tRNA(Lys) + L-lysine + ATP = L-lysyl-tRNA(Lys) + AMP + diphosphate</text>
        <dbReference type="Rhea" id="RHEA:20792"/>
        <dbReference type="Rhea" id="RHEA-COMP:9696"/>
        <dbReference type="Rhea" id="RHEA-COMP:9697"/>
        <dbReference type="ChEBI" id="CHEBI:30616"/>
        <dbReference type="ChEBI" id="CHEBI:32551"/>
        <dbReference type="ChEBI" id="CHEBI:33019"/>
        <dbReference type="ChEBI" id="CHEBI:78442"/>
        <dbReference type="ChEBI" id="CHEBI:78529"/>
        <dbReference type="ChEBI" id="CHEBI:456215"/>
        <dbReference type="EC" id="6.1.1.6"/>
    </reaction>
</comment>
<keyword evidence="17" id="KW-1185">Reference proteome</keyword>
<dbReference type="NCBIfam" id="NF001756">
    <property type="entry name" value="PRK00484.1"/>
    <property type="match status" value="1"/>
</dbReference>
<sequence>MNDESYSDPTLVQHAEDENRLIAQRRDKLAHLRAQGSAFPNNFRRNALASELHASYGILDNEDLETRLIPVRIAGRLMSRRVMGKASFAHIQDMSGRIQIFIQRETVGDEVYEFFKRELDLGDILGVSGRLFKTKTGELSVRCDQIRLLVKSLRPLPEKFHGLTDTETRYRQRYLDLIVNPESREVFRLRGAIVRFIRQYLDGRGYLEVETPMMQPIPGGAVARPFITHHNALDMPLFLRIAPELYLKRLVVGGFEKVYELNRNFRNEGLSTRHNPEFTMLEFYEAYADYQDLMDLTEDLLRRLALAVLGTTQISYQGETYDLAHPFMRLTLREALLRFNPELSPQDLDDRARLRAFLEGCGIQTQADWGPGKLQYELFEQTVEERLLEPTFITAYPTEVSPLARCNDQDPSVTDRFELFIGGREIANGFSELNDPEDQAERFRTQAAAKEAGDQEAMYYDADYVRALEYGLPPTAGEGIGIDRLVMLFTDSPSIRDVLLFPQMRPES</sequence>
<dbReference type="InterPro" id="IPR006195">
    <property type="entry name" value="aa-tRNA-synth_II"/>
</dbReference>
<dbReference type="SUPFAM" id="SSF55681">
    <property type="entry name" value="Class II aaRS and biotin synthetases"/>
    <property type="match status" value="1"/>
</dbReference>
<evidence type="ECO:0000256" key="13">
    <source>
        <dbReference type="HAMAP-Rule" id="MF_00252"/>
    </source>
</evidence>
<keyword evidence="11 13" id="KW-0030">Aminoacyl-tRNA synthetase</keyword>
<dbReference type="HAMAP" id="MF_00252">
    <property type="entry name" value="Lys_tRNA_synth_class2"/>
    <property type="match status" value="1"/>
</dbReference>
<dbReference type="SUPFAM" id="SSF50249">
    <property type="entry name" value="Nucleic acid-binding proteins"/>
    <property type="match status" value="1"/>
</dbReference>
<keyword evidence="8 13" id="KW-0067">ATP-binding</keyword>
<evidence type="ECO:0000256" key="9">
    <source>
        <dbReference type="ARBA" id="ARBA00022842"/>
    </source>
</evidence>
<evidence type="ECO:0000256" key="12">
    <source>
        <dbReference type="ARBA" id="ARBA00048573"/>
    </source>
</evidence>
<dbReference type="PRINTS" id="PR00982">
    <property type="entry name" value="TRNASYNTHLYS"/>
</dbReference>
<dbReference type="GO" id="GO:0005524">
    <property type="term" value="F:ATP binding"/>
    <property type="evidence" value="ECO:0007669"/>
    <property type="project" value="UniProtKB-UniRule"/>
</dbReference>
<dbReference type="FunFam" id="3.30.930.10:FF:000001">
    <property type="entry name" value="Lysine--tRNA ligase"/>
    <property type="match status" value="1"/>
</dbReference>
<dbReference type="PANTHER" id="PTHR42918">
    <property type="entry name" value="LYSYL-TRNA SYNTHETASE"/>
    <property type="match status" value="1"/>
</dbReference>
<comment type="subcellular location">
    <subcellularLocation>
        <location evidence="1 13">Cytoplasm</location>
    </subcellularLocation>
</comment>
<dbReference type="Gene3D" id="3.30.930.10">
    <property type="entry name" value="Bira Bifunctional Protein, Domain 2"/>
    <property type="match status" value="1"/>
</dbReference>
<evidence type="ECO:0000256" key="14">
    <source>
        <dbReference type="RuleBase" id="RU000336"/>
    </source>
</evidence>
<comment type="similarity">
    <text evidence="2 13">Belongs to the class-II aminoacyl-tRNA synthetase family.</text>
</comment>
<feature type="binding site" evidence="13">
    <location>
        <position position="425"/>
    </location>
    <ligand>
        <name>Mg(2+)</name>
        <dbReference type="ChEBI" id="CHEBI:18420"/>
        <label>2</label>
    </ligand>
</feature>
<dbReference type="EMBL" id="CP048029">
    <property type="protein sequence ID" value="QIK37508.1"/>
    <property type="molecule type" value="Genomic_DNA"/>
</dbReference>
<evidence type="ECO:0000256" key="5">
    <source>
        <dbReference type="ARBA" id="ARBA00022598"/>
    </source>
</evidence>
<dbReference type="AlphaFoldDB" id="A0A6G7VCD0"/>
<evidence type="ECO:0000313" key="16">
    <source>
        <dbReference type="EMBL" id="QIK37508.1"/>
    </source>
</evidence>
<dbReference type="GO" id="GO:0005829">
    <property type="term" value="C:cytosol"/>
    <property type="evidence" value="ECO:0007669"/>
    <property type="project" value="UniProtKB-ARBA"/>
</dbReference>
<evidence type="ECO:0000256" key="10">
    <source>
        <dbReference type="ARBA" id="ARBA00022917"/>
    </source>
</evidence>
<dbReference type="RefSeq" id="WP_166270274.1">
    <property type="nucleotide sequence ID" value="NZ_CP048029.1"/>
</dbReference>
<dbReference type="Pfam" id="PF01336">
    <property type="entry name" value="tRNA_anti-codon"/>
    <property type="match status" value="1"/>
</dbReference>
<dbReference type="InterPro" id="IPR002313">
    <property type="entry name" value="Lys-tRNA-ligase_II"/>
</dbReference>
<dbReference type="InterPro" id="IPR012340">
    <property type="entry name" value="NA-bd_OB-fold"/>
</dbReference>
<dbReference type="KEGG" id="cjap:GWK36_05420"/>
<feature type="binding site" evidence="13">
    <location>
        <position position="418"/>
    </location>
    <ligand>
        <name>Mg(2+)</name>
        <dbReference type="ChEBI" id="CHEBI:18420"/>
        <label>1</label>
    </ligand>
</feature>
<keyword evidence="5 13" id="KW-0436">Ligase</keyword>
<accession>A0A6G7VCD0</accession>